<sequence length="134" mass="15427">MKTAEKSAQQFVKLMGEDVTEGMDFLQKVITHTRTDDILKEINWLGEAKEMGKRDIDKIDRYTDMNQHNDSVKHLASVMGLKKEEKIMDSIIVIHKLEKSMSTNLIAYRTEIMNRLLKVADRVYSNAKAIHGAF</sequence>
<dbReference type="AlphaFoldDB" id="A0A382BP99"/>
<protein>
    <submittedName>
        <fullName evidence="1">Uncharacterized protein</fullName>
    </submittedName>
</protein>
<dbReference type="EMBL" id="UINC01030638">
    <property type="protein sequence ID" value="SVB15351.1"/>
    <property type="molecule type" value="Genomic_DNA"/>
</dbReference>
<name>A0A382BP99_9ZZZZ</name>
<proteinExistence type="predicted"/>
<organism evidence="1">
    <name type="scientific">marine metagenome</name>
    <dbReference type="NCBI Taxonomy" id="408172"/>
    <lineage>
        <taxon>unclassified sequences</taxon>
        <taxon>metagenomes</taxon>
        <taxon>ecological metagenomes</taxon>
    </lineage>
</organism>
<gene>
    <name evidence="1" type="ORF">METZ01_LOCUS168205</name>
</gene>
<accession>A0A382BP99</accession>
<evidence type="ECO:0000313" key="1">
    <source>
        <dbReference type="EMBL" id="SVB15351.1"/>
    </source>
</evidence>
<reference evidence="1" key="1">
    <citation type="submission" date="2018-05" db="EMBL/GenBank/DDBJ databases">
        <authorList>
            <person name="Lanie J.A."/>
            <person name="Ng W.-L."/>
            <person name="Kazmierczak K.M."/>
            <person name="Andrzejewski T.M."/>
            <person name="Davidsen T.M."/>
            <person name="Wayne K.J."/>
            <person name="Tettelin H."/>
            <person name="Glass J.I."/>
            <person name="Rusch D."/>
            <person name="Podicherti R."/>
            <person name="Tsui H.-C.T."/>
            <person name="Winkler M.E."/>
        </authorList>
    </citation>
    <scope>NUCLEOTIDE SEQUENCE</scope>
</reference>